<dbReference type="EMBL" id="ATMH01006950">
    <property type="protein sequence ID" value="EPY24896.1"/>
    <property type="molecule type" value="Genomic_DNA"/>
</dbReference>
<comment type="caution">
    <text evidence="2">The sequence shown here is derived from an EMBL/GenBank/DDBJ whole genome shotgun (WGS) entry which is preliminary data.</text>
</comment>
<accession>S9W4E9</accession>
<proteinExistence type="predicted"/>
<dbReference type="Proteomes" id="UP000015354">
    <property type="component" value="Unassembled WGS sequence"/>
</dbReference>
<name>S9W4E9_9TRYP</name>
<reference evidence="2" key="2">
    <citation type="submission" date="2013-03" db="EMBL/GenBank/DDBJ databases">
        <authorList>
            <person name="Motta M.C.M."/>
            <person name="Martins A.C.A."/>
            <person name="Preta C.M.C.C."/>
            <person name="Silva R."/>
            <person name="de Souza S.S."/>
            <person name="Klein C.C."/>
            <person name="de Almeida L.G.P."/>
            <person name="Cunha O.L."/>
            <person name="Colabardini A.C."/>
            <person name="Lima B.A."/>
            <person name="Machado C.R."/>
            <person name="Soares C.M.A."/>
            <person name="de Menezes C.B.A."/>
            <person name="Bartolomeu D.C."/>
            <person name="Grisard E.C."/>
            <person name="Fantinatti-Garboggini F."/>
            <person name="Rodrigues-Luiz G.F."/>
            <person name="Wagner G."/>
            <person name="Goldman G.H."/>
            <person name="Fietto J.L.R."/>
            <person name="Ciapina L.P."/>
            <person name="Brocchi M."/>
            <person name="Elias M.C."/>
            <person name="Goldman M.H.S."/>
            <person name="Sagot M.-F."/>
            <person name="Pereira M."/>
            <person name="Stoco P.H."/>
            <person name="Teixeira S.M.R."/>
            <person name="de Mendonca-Neto R.P."/>
            <person name="Maciel T.E.F."/>
            <person name="Mendes T.A.O."/>
            <person name="Urmenyi T.P."/>
            <person name="Teixeira M.M.G."/>
            <person name="de Camargo E.F.P."/>
            <person name="de Sousa W."/>
            <person name="Schenkman S."/>
            <person name="de Vasconcelos A.T.R."/>
        </authorList>
    </citation>
    <scope>NUCLEOTIDE SEQUENCE</scope>
</reference>
<dbReference type="OrthoDB" id="275105at2759"/>
<evidence type="ECO:0000313" key="3">
    <source>
        <dbReference type="Proteomes" id="UP000015354"/>
    </source>
</evidence>
<dbReference type="EMBL" id="ATMH01003921">
    <property type="protein sequence ID" value="EPY30730.1"/>
    <property type="molecule type" value="Genomic_DNA"/>
</dbReference>
<protein>
    <submittedName>
        <fullName evidence="2">Uncharacterized protein</fullName>
    </submittedName>
</protein>
<reference evidence="2 3" key="1">
    <citation type="journal article" date="2013" name="PLoS ONE">
        <title>Predicting the Proteins of Angomonas deanei, Strigomonas culicis and Their Respective Endosymbionts Reveals New Aspects of the Trypanosomatidae Family.</title>
        <authorList>
            <person name="Motta M.C."/>
            <person name="Martins A.C."/>
            <person name="de Souza S.S."/>
            <person name="Catta-Preta C.M."/>
            <person name="Silva R."/>
            <person name="Klein C.C."/>
            <person name="de Almeida L.G."/>
            <person name="de Lima Cunha O."/>
            <person name="Ciapina L.P."/>
            <person name="Brocchi M."/>
            <person name="Colabardini A.C."/>
            <person name="de Araujo Lima B."/>
            <person name="Machado C.R."/>
            <person name="de Almeida Soares C.M."/>
            <person name="Probst C.M."/>
            <person name="de Menezes C.B."/>
            <person name="Thompson C.E."/>
            <person name="Bartholomeu D.C."/>
            <person name="Gradia D.F."/>
            <person name="Pavoni D.P."/>
            <person name="Grisard E.C."/>
            <person name="Fantinatti-Garboggini F."/>
            <person name="Marchini F.K."/>
            <person name="Rodrigues-Luiz G.F."/>
            <person name="Wagner G."/>
            <person name="Goldman G.H."/>
            <person name="Fietto J.L."/>
            <person name="Elias M.C."/>
            <person name="Goldman M.H."/>
            <person name="Sagot M.F."/>
            <person name="Pereira M."/>
            <person name="Stoco P.H."/>
            <person name="de Mendonca-Neto R.P."/>
            <person name="Teixeira S.M."/>
            <person name="Maciel T.E."/>
            <person name="de Oliveira Mendes T.A."/>
            <person name="Urmenyi T.P."/>
            <person name="de Souza W."/>
            <person name="Schenkman S."/>
            <person name="de Vasconcelos A.T."/>
        </authorList>
    </citation>
    <scope>NUCLEOTIDE SEQUENCE [LARGE SCALE GENOMIC DNA]</scope>
</reference>
<keyword evidence="3" id="KW-1185">Reference proteome</keyword>
<dbReference type="AlphaFoldDB" id="S9W4E9"/>
<evidence type="ECO:0000313" key="2">
    <source>
        <dbReference type="EMBL" id="EPY30730.1"/>
    </source>
</evidence>
<gene>
    <name evidence="2" type="ORF">STCU_03921</name>
    <name evidence="1" type="ORF">STCU_06950</name>
</gene>
<evidence type="ECO:0000313" key="1">
    <source>
        <dbReference type="EMBL" id="EPY24896.1"/>
    </source>
</evidence>
<organism evidence="2 3">
    <name type="scientific">Strigomonas culicis</name>
    <dbReference type="NCBI Taxonomy" id="28005"/>
    <lineage>
        <taxon>Eukaryota</taxon>
        <taxon>Discoba</taxon>
        <taxon>Euglenozoa</taxon>
        <taxon>Kinetoplastea</taxon>
        <taxon>Metakinetoplastina</taxon>
        <taxon>Trypanosomatida</taxon>
        <taxon>Trypanosomatidae</taxon>
        <taxon>Strigomonadinae</taxon>
        <taxon>Strigomonas</taxon>
    </lineage>
</organism>
<sequence>MSVHVERTEILRCKDLVIVVVKPPTLHNFLDYNKCCSELDESRLMQPINEAEYDSETQACVDRNDANGPTSFYEHYVACPVRKKGLAVGCECPIERCSSSEASDDAAYLCAPPHQEVPLGAVARGILQDPVARRLATGRLPPICAEDDDCDDD</sequence>